<dbReference type="Gene3D" id="3.40.50.1820">
    <property type="entry name" value="alpha/beta hydrolase"/>
    <property type="match status" value="1"/>
</dbReference>
<dbReference type="InterPro" id="IPR029058">
    <property type="entry name" value="AB_hydrolase_fold"/>
</dbReference>
<dbReference type="EMBL" id="VFOZ01000002">
    <property type="protein sequence ID" value="TQL90264.1"/>
    <property type="molecule type" value="Genomic_DNA"/>
</dbReference>
<dbReference type="RefSeq" id="WP_141962322.1">
    <property type="nucleotide sequence ID" value="NZ_VFOZ01000002.1"/>
</dbReference>
<evidence type="ECO:0000259" key="1">
    <source>
        <dbReference type="Pfam" id="PF12697"/>
    </source>
</evidence>
<gene>
    <name evidence="2" type="ORF">FB559_7562</name>
</gene>
<organism evidence="2 3">
    <name type="scientific">Actinoallomurus bryophytorum</name>
    <dbReference type="NCBI Taxonomy" id="1490222"/>
    <lineage>
        <taxon>Bacteria</taxon>
        <taxon>Bacillati</taxon>
        <taxon>Actinomycetota</taxon>
        <taxon>Actinomycetes</taxon>
        <taxon>Streptosporangiales</taxon>
        <taxon>Thermomonosporaceae</taxon>
        <taxon>Actinoallomurus</taxon>
    </lineage>
</organism>
<dbReference type="InterPro" id="IPR052897">
    <property type="entry name" value="Sec-Metab_Biosynth_Hydrolase"/>
</dbReference>
<keyword evidence="3" id="KW-1185">Reference proteome</keyword>
<protein>
    <submittedName>
        <fullName evidence="2">Pimeloyl-ACP methyl ester carboxylesterase</fullName>
    </submittedName>
</protein>
<dbReference type="PANTHER" id="PTHR37017">
    <property type="entry name" value="AB HYDROLASE-1 DOMAIN-CONTAINING PROTEIN-RELATED"/>
    <property type="match status" value="1"/>
</dbReference>
<dbReference type="InterPro" id="IPR000073">
    <property type="entry name" value="AB_hydrolase_1"/>
</dbReference>
<name>A0A543BZK6_9ACTN</name>
<dbReference type="SUPFAM" id="SSF53474">
    <property type="entry name" value="alpha/beta-Hydrolases"/>
    <property type="match status" value="1"/>
</dbReference>
<dbReference type="Proteomes" id="UP000316096">
    <property type="component" value="Unassembled WGS sequence"/>
</dbReference>
<dbReference type="GO" id="GO:0003824">
    <property type="term" value="F:catalytic activity"/>
    <property type="evidence" value="ECO:0007669"/>
    <property type="project" value="UniProtKB-ARBA"/>
</dbReference>
<feature type="domain" description="AB hydrolase-1" evidence="1">
    <location>
        <begin position="7"/>
        <end position="221"/>
    </location>
</feature>
<evidence type="ECO:0000313" key="3">
    <source>
        <dbReference type="Proteomes" id="UP000316096"/>
    </source>
</evidence>
<evidence type="ECO:0000313" key="2">
    <source>
        <dbReference type="EMBL" id="TQL90264.1"/>
    </source>
</evidence>
<sequence length="236" mass="25326">MADTPTFVLIHGALTDASVWRKVSDRLQRAGHRVAAPSVAMRSLDGDARYLRAFLETLPGPLIVAGHSYAGSIISHPDALTPAVQALVFVAAFQQDAGETPGELNGMFPGSLLTPDNLRFRPYPNGQEVYLRPEKFAEVYAADVDPAEVAIMAAAQKPFDPTILDGTFNAPATWRTLPSWSVVPTSDMSIPTQTLRWMAERAGSIVTEVDASHAVPTAHPDHVTNTILDAAKGISD</sequence>
<comment type="caution">
    <text evidence="2">The sequence shown here is derived from an EMBL/GenBank/DDBJ whole genome shotgun (WGS) entry which is preliminary data.</text>
</comment>
<dbReference type="OrthoDB" id="9814966at2"/>
<reference evidence="2 3" key="1">
    <citation type="submission" date="2019-06" db="EMBL/GenBank/DDBJ databases">
        <title>Sequencing the genomes of 1000 actinobacteria strains.</title>
        <authorList>
            <person name="Klenk H.-P."/>
        </authorList>
    </citation>
    <scope>NUCLEOTIDE SEQUENCE [LARGE SCALE GENOMIC DNA]</scope>
    <source>
        <strain evidence="2 3">DSM 102200</strain>
    </source>
</reference>
<dbReference type="AlphaFoldDB" id="A0A543BZK6"/>
<proteinExistence type="predicted"/>
<dbReference type="Pfam" id="PF12697">
    <property type="entry name" value="Abhydrolase_6"/>
    <property type="match status" value="1"/>
</dbReference>
<dbReference type="PANTHER" id="PTHR37017:SF11">
    <property type="entry name" value="ESTERASE_LIPASE_THIOESTERASE DOMAIN-CONTAINING PROTEIN"/>
    <property type="match status" value="1"/>
</dbReference>
<accession>A0A543BZK6</accession>